<dbReference type="AlphaFoldDB" id="A0A136J0C4"/>
<dbReference type="SMART" id="SM00028">
    <property type="entry name" value="TPR"/>
    <property type="match status" value="3"/>
</dbReference>
<proteinExistence type="predicted"/>
<reference evidence="3" key="1">
    <citation type="submission" date="2016-02" db="EMBL/GenBank/DDBJ databases">
        <title>Draft genome sequence of Microdochium bolleyi, a fungal endophyte of beachgrass.</title>
        <authorList>
            <consortium name="DOE Joint Genome Institute"/>
            <person name="David A.S."/>
            <person name="May G."/>
            <person name="Haridas S."/>
            <person name="Lim J."/>
            <person name="Wang M."/>
            <person name="Labutti K."/>
            <person name="Lipzen A."/>
            <person name="Barry K."/>
            <person name="Grigoriev I.V."/>
        </authorList>
    </citation>
    <scope>NUCLEOTIDE SEQUENCE [LARGE SCALE GENOMIC DNA]</scope>
    <source>
        <strain evidence="3">J235TASD1</strain>
    </source>
</reference>
<evidence type="ECO:0000313" key="2">
    <source>
        <dbReference type="EMBL" id="KXJ90618.1"/>
    </source>
</evidence>
<accession>A0A136J0C4</accession>
<feature type="repeat" description="TPR" evidence="1">
    <location>
        <begin position="37"/>
        <end position="70"/>
    </location>
</feature>
<evidence type="ECO:0000256" key="1">
    <source>
        <dbReference type="PROSITE-ProRule" id="PRU00339"/>
    </source>
</evidence>
<evidence type="ECO:0000313" key="3">
    <source>
        <dbReference type="Proteomes" id="UP000070501"/>
    </source>
</evidence>
<keyword evidence="3" id="KW-1185">Reference proteome</keyword>
<dbReference type="EMBL" id="KQ964252">
    <property type="protein sequence ID" value="KXJ90618.1"/>
    <property type="molecule type" value="Genomic_DNA"/>
</dbReference>
<dbReference type="InterPro" id="IPR011990">
    <property type="entry name" value="TPR-like_helical_dom_sf"/>
</dbReference>
<dbReference type="Proteomes" id="UP000070501">
    <property type="component" value="Unassembled WGS sequence"/>
</dbReference>
<protein>
    <submittedName>
        <fullName evidence="2">TPR domain protein</fullName>
    </submittedName>
</protein>
<dbReference type="Pfam" id="PF13181">
    <property type="entry name" value="TPR_8"/>
    <property type="match status" value="1"/>
</dbReference>
<sequence length="573" mass="63576">MASNTATVHKDAVHQAPSDYYNLGSYSRPITAANTDAQLWFDRGLVWSFAFNHEEAAACFQKAIDSDPDCPMAYWGLAYTLGPNYNKPWDFFDPDELEHIVARTHAAVETAREKAATTGSPVEQALIYALESRYPHGSTDHAGQTTEWNVRYAEAMAKVHNSFPEDLDVAALFADALMNLTPWQLWDLPSGQPAEHARTLEAKAILDQALAQPGGMQHPGLLHLYIHLMEMSATPEQALPAADHLRGLVPDAGHLQHMPSHIDVLLGDYQRGIESNQAAIVADEKYLERVGPLKFYTLYRMHDYHFRIYCAMFAGRRAVALETAEQMSASLSPDLLKVKSPPMADWLEGFASIRLHVLVRFGMWNEITNSLALPEDENLYCVTTAMTHYAKAVAYAALGDVASADTSRDAFTAAREKVPETRMLFNNKCVDILGVASHMLDGELEYRKGNYEPAFSTLRAAIAKCHALPYDEPWGWMQPPCHALGALLLEQSRHEEAARVYADDLGISNTLPRALQHPKNVWALHGYHECLVKLDKGEEAQAIQSELDTALKGADVVIKASCYCRRVADSGAK</sequence>
<keyword evidence="1" id="KW-0802">TPR repeat</keyword>
<dbReference type="PROSITE" id="PS50005">
    <property type="entry name" value="TPR"/>
    <property type="match status" value="1"/>
</dbReference>
<dbReference type="InParanoid" id="A0A136J0C4"/>
<organism evidence="2 3">
    <name type="scientific">Microdochium bolleyi</name>
    <dbReference type="NCBI Taxonomy" id="196109"/>
    <lineage>
        <taxon>Eukaryota</taxon>
        <taxon>Fungi</taxon>
        <taxon>Dikarya</taxon>
        <taxon>Ascomycota</taxon>
        <taxon>Pezizomycotina</taxon>
        <taxon>Sordariomycetes</taxon>
        <taxon>Xylariomycetidae</taxon>
        <taxon>Xylariales</taxon>
        <taxon>Microdochiaceae</taxon>
        <taxon>Microdochium</taxon>
    </lineage>
</organism>
<dbReference type="InterPro" id="IPR019734">
    <property type="entry name" value="TPR_rpt"/>
</dbReference>
<dbReference type="PANTHER" id="PTHR45588">
    <property type="entry name" value="TPR DOMAIN-CONTAINING PROTEIN"/>
    <property type="match status" value="1"/>
</dbReference>
<dbReference type="STRING" id="196109.A0A136J0C4"/>
<dbReference type="Gene3D" id="1.25.40.10">
    <property type="entry name" value="Tetratricopeptide repeat domain"/>
    <property type="match status" value="2"/>
</dbReference>
<dbReference type="PANTHER" id="PTHR45588:SF1">
    <property type="entry name" value="WW DOMAIN-CONTAINING PROTEIN"/>
    <property type="match status" value="1"/>
</dbReference>
<gene>
    <name evidence="2" type="ORF">Micbo1qcDRAFT_71601</name>
</gene>
<dbReference type="SUPFAM" id="SSF48452">
    <property type="entry name" value="TPR-like"/>
    <property type="match status" value="2"/>
</dbReference>
<name>A0A136J0C4_9PEZI</name>
<dbReference type="OrthoDB" id="414774at2759"/>